<dbReference type="EMBL" id="CATQJL010000001">
    <property type="protein sequence ID" value="CAJ0590186.1"/>
    <property type="molecule type" value="Genomic_DNA"/>
</dbReference>
<dbReference type="GO" id="GO:0003676">
    <property type="term" value="F:nucleic acid binding"/>
    <property type="evidence" value="ECO:0007669"/>
    <property type="project" value="InterPro"/>
</dbReference>
<feature type="compositionally biased region" description="Acidic residues" evidence="1">
    <location>
        <begin position="170"/>
        <end position="186"/>
    </location>
</feature>
<dbReference type="Proteomes" id="UP001176961">
    <property type="component" value="Unassembled WGS sequence"/>
</dbReference>
<reference evidence="2" key="1">
    <citation type="submission" date="2023-07" db="EMBL/GenBank/DDBJ databases">
        <authorList>
            <consortium name="CYATHOMIX"/>
        </authorList>
    </citation>
    <scope>NUCLEOTIDE SEQUENCE</scope>
    <source>
        <strain evidence="2">N/A</strain>
    </source>
</reference>
<accession>A0AA36DM17</accession>
<dbReference type="Gene3D" id="3.30.420.10">
    <property type="entry name" value="Ribonuclease H-like superfamily/Ribonuclease H"/>
    <property type="match status" value="1"/>
</dbReference>
<evidence type="ECO:0000256" key="1">
    <source>
        <dbReference type="SAM" id="MobiDB-lite"/>
    </source>
</evidence>
<sequence>MSRPPLLPLDLIADLQVPTRSSTKAEIEDYLRSKVVVAENSTKADLLEELSIYISSRGGIAALWCYAAEKICEERGVAVIRLPPNHCFFNPIKFYWSQLKVHLRRIGKPGDTLELVKTRTLEWMETMPPSLCYSWAQHVVGQEAAARLKIAVDLANNSSILDTLCSEESSSSDDDENLSSENDENDPNLAEDIAIAEDIAERHRMDED</sequence>
<protein>
    <submittedName>
        <fullName evidence="2">Uncharacterized protein</fullName>
    </submittedName>
</protein>
<evidence type="ECO:0000313" key="3">
    <source>
        <dbReference type="Proteomes" id="UP001176961"/>
    </source>
</evidence>
<gene>
    <name evidence="2" type="ORF">CYNAS_LOCUS2169</name>
</gene>
<comment type="caution">
    <text evidence="2">The sequence shown here is derived from an EMBL/GenBank/DDBJ whole genome shotgun (WGS) entry which is preliminary data.</text>
</comment>
<evidence type="ECO:0000313" key="2">
    <source>
        <dbReference type="EMBL" id="CAJ0590186.1"/>
    </source>
</evidence>
<dbReference type="PANTHER" id="PTHR33939:SF1">
    <property type="entry name" value="DUF4371 DOMAIN-CONTAINING PROTEIN"/>
    <property type="match status" value="1"/>
</dbReference>
<keyword evidence="3" id="KW-1185">Reference proteome</keyword>
<proteinExistence type="predicted"/>
<name>A0AA36DM17_CYLNA</name>
<organism evidence="2 3">
    <name type="scientific">Cylicocyclus nassatus</name>
    <name type="common">Nematode worm</name>
    <dbReference type="NCBI Taxonomy" id="53992"/>
    <lineage>
        <taxon>Eukaryota</taxon>
        <taxon>Metazoa</taxon>
        <taxon>Ecdysozoa</taxon>
        <taxon>Nematoda</taxon>
        <taxon>Chromadorea</taxon>
        <taxon>Rhabditida</taxon>
        <taxon>Rhabditina</taxon>
        <taxon>Rhabditomorpha</taxon>
        <taxon>Strongyloidea</taxon>
        <taxon>Strongylidae</taxon>
        <taxon>Cylicocyclus</taxon>
    </lineage>
</organism>
<dbReference type="PANTHER" id="PTHR33939">
    <property type="entry name" value="PROTEIN CBG22215"/>
    <property type="match status" value="1"/>
</dbReference>
<dbReference type="AlphaFoldDB" id="A0AA36DM17"/>
<feature type="region of interest" description="Disordered" evidence="1">
    <location>
        <begin position="166"/>
        <end position="191"/>
    </location>
</feature>
<dbReference type="InterPro" id="IPR036397">
    <property type="entry name" value="RNaseH_sf"/>
</dbReference>